<proteinExistence type="inferred from homology"/>
<dbReference type="Pfam" id="PF02773">
    <property type="entry name" value="S-AdoMet_synt_C"/>
    <property type="match status" value="1"/>
</dbReference>
<feature type="binding site" evidence="10">
    <location>
        <position position="16"/>
    </location>
    <ligand>
        <name>Mg(2+)</name>
        <dbReference type="ChEBI" id="CHEBI:18420"/>
    </ligand>
</feature>
<dbReference type="EC" id="2.5.1.6" evidence="10"/>
<evidence type="ECO:0000256" key="2">
    <source>
        <dbReference type="ARBA" id="ARBA00009685"/>
    </source>
</evidence>
<feature type="binding site" evidence="10">
    <location>
        <position position="259"/>
    </location>
    <ligand>
        <name>L-methionine</name>
        <dbReference type="ChEBI" id="CHEBI:57844"/>
        <note>ligand shared between two neighboring subunits</note>
    </ligand>
</feature>
<comment type="cofactor">
    <cofactor evidence="10">
        <name>K(+)</name>
        <dbReference type="ChEBI" id="CHEBI:29103"/>
    </cofactor>
    <text evidence="10">Binds 1 potassium ion per subunit.</text>
</comment>
<evidence type="ECO:0000259" key="14">
    <source>
        <dbReference type="Pfam" id="PF02772"/>
    </source>
</evidence>
<comment type="subcellular location">
    <subcellularLocation>
        <location evidence="10 11">Cytoplasm</location>
    </subcellularLocation>
</comment>
<dbReference type="AlphaFoldDB" id="A0A9X1PD06"/>
<comment type="cofactor">
    <cofactor evidence="10">
        <name>Mg(2+)</name>
        <dbReference type="ChEBI" id="CHEBI:18420"/>
    </cofactor>
    <text evidence="10">Binds 2 divalent ions per subunit.</text>
</comment>
<evidence type="ECO:0000259" key="15">
    <source>
        <dbReference type="Pfam" id="PF02773"/>
    </source>
</evidence>
<feature type="binding site" description="in other chain" evidence="10">
    <location>
        <position position="98"/>
    </location>
    <ligand>
        <name>L-methionine</name>
        <dbReference type="ChEBI" id="CHEBI:57844"/>
        <note>ligand shared between two neighboring subunits</note>
    </ligand>
</feature>
<evidence type="ECO:0000256" key="9">
    <source>
        <dbReference type="ARBA" id="ARBA00022958"/>
    </source>
</evidence>
<keyword evidence="4 10" id="KW-0808">Transferase</keyword>
<comment type="subunit">
    <text evidence="10">Homotetramer; dimer of dimers.</text>
</comment>
<feature type="binding site" description="in other chain" evidence="10">
    <location>
        <begin position="265"/>
        <end position="266"/>
    </location>
    <ligand>
        <name>ATP</name>
        <dbReference type="ChEBI" id="CHEBI:30616"/>
        <note>ligand shared between two neighboring subunits</note>
    </ligand>
</feature>
<keyword evidence="7 10" id="KW-0067">ATP-binding</keyword>
<keyword evidence="17" id="KW-1185">Reference proteome</keyword>
<evidence type="ECO:0000256" key="12">
    <source>
        <dbReference type="RuleBase" id="RU004462"/>
    </source>
</evidence>
<feature type="binding site" evidence="10">
    <location>
        <position position="259"/>
    </location>
    <ligand>
        <name>ATP</name>
        <dbReference type="ChEBI" id="CHEBI:30616"/>
        <note>ligand shared between two neighboring subunits</note>
    </ligand>
</feature>
<feature type="domain" description="S-adenosylmethionine synthetase central" evidence="14">
    <location>
        <begin position="122"/>
        <end position="251"/>
    </location>
</feature>
<evidence type="ECO:0000313" key="16">
    <source>
        <dbReference type="EMBL" id="MCF0042909.1"/>
    </source>
</evidence>
<evidence type="ECO:0000256" key="4">
    <source>
        <dbReference type="ARBA" id="ARBA00022679"/>
    </source>
</evidence>
<dbReference type="Proteomes" id="UP001139700">
    <property type="component" value="Unassembled WGS sequence"/>
</dbReference>
<dbReference type="GO" id="GO:0006730">
    <property type="term" value="P:one-carbon metabolic process"/>
    <property type="evidence" value="ECO:0007669"/>
    <property type="project" value="UniProtKB-KW"/>
</dbReference>
<evidence type="ECO:0000259" key="13">
    <source>
        <dbReference type="Pfam" id="PF00438"/>
    </source>
</evidence>
<feature type="binding site" evidence="10">
    <location>
        <position position="42"/>
    </location>
    <ligand>
        <name>K(+)</name>
        <dbReference type="ChEBI" id="CHEBI:29103"/>
    </ligand>
</feature>
<comment type="caution">
    <text evidence="16">The sequence shown here is derived from an EMBL/GenBank/DDBJ whole genome shotgun (WGS) entry which is preliminary data.</text>
</comment>
<evidence type="ECO:0000256" key="7">
    <source>
        <dbReference type="ARBA" id="ARBA00022840"/>
    </source>
</evidence>
<dbReference type="EMBL" id="JAJTTA010000005">
    <property type="protein sequence ID" value="MCF0042909.1"/>
    <property type="molecule type" value="Genomic_DNA"/>
</dbReference>
<dbReference type="InterPro" id="IPR022628">
    <property type="entry name" value="S-AdoMet_synt_N"/>
</dbReference>
<evidence type="ECO:0000256" key="11">
    <source>
        <dbReference type="RuleBase" id="RU000542"/>
    </source>
</evidence>
<evidence type="ECO:0000256" key="10">
    <source>
        <dbReference type="HAMAP-Rule" id="MF_00086"/>
    </source>
</evidence>
<dbReference type="InterPro" id="IPR022629">
    <property type="entry name" value="S-AdoMet_synt_central"/>
</dbReference>
<keyword evidence="9 10" id="KW-0630">Potassium</keyword>
<feature type="binding site" evidence="10">
    <location>
        <position position="286"/>
    </location>
    <ligand>
        <name>ATP</name>
        <dbReference type="ChEBI" id="CHEBI:30616"/>
        <note>ligand shared between two neighboring subunits</note>
    </ligand>
</feature>
<evidence type="ECO:0000256" key="5">
    <source>
        <dbReference type="ARBA" id="ARBA00022723"/>
    </source>
</evidence>
<dbReference type="Gene3D" id="3.30.300.10">
    <property type="match status" value="3"/>
</dbReference>
<feature type="binding site" description="in other chain" evidence="10">
    <location>
        <position position="290"/>
    </location>
    <ligand>
        <name>L-methionine</name>
        <dbReference type="ChEBI" id="CHEBI:57844"/>
        <note>ligand shared between two neighboring subunits</note>
    </ligand>
</feature>
<dbReference type="InterPro" id="IPR002133">
    <property type="entry name" value="S-AdoMet_synthetase"/>
</dbReference>
<name>A0A9X1PD06_9BACT</name>
<feature type="binding site" description="in other chain" evidence="10">
    <location>
        <position position="55"/>
    </location>
    <ligand>
        <name>L-methionine</name>
        <dbReference type="ChEBI" id="CHEBI:57844"/>
        <note>ligand shared between two neighboring subunits</note>
    </ligand>
</feature>
<comment type="function">
    <text evidence="10">Catalyzes the formation of S-adenosylmethionine (AdoMet) from methionine and ATP. The overall synthetic reaction is composed of two sequential steps, AdoMet formation and the subsequent tripolyphosphate hydrolysis which occurs prior to release of AdoMet from the enzyme.</text>
</comment>
<evidence type="ECO:0000256" key="8">
    <source>
        <dbReference type="ARBA" id="ARBA00022842"/>
    </source>
</evidence>
<reference evidence="16" key="1">
    <citation type="submission" date="2021-12" db="EMBL/GenBank/DDBJ databases">
        <title>Novel species in genus Dyadobacter.</title>
        <authorList>
            <person name="Ma C."/>
        </authorList>
    </citation>
    <scope>NUCLEOTIDE SEQUENCE</scope>
    <source>
        <strain evidence="16">CY399</strain>
    </source>
</reference>
<dbReference type="CDD" id="cd18079">
    <property type="entry name" value="S-AdoMet_synt"/>
    <property type="match status" value="1"/>
</dbReference>
<feature type="binding site" description="in other chain" evidence="10">
    <location>
        <begin position="173"/>
        <end position="175"/>
    </location>
    <ligand>
        <name>ATP</name>
        <dbReference type="ChEBI" id="CHEBI:30616"/>
        <note>ligand shared between two neighboring subunits</note>
    </ligand>
</feature>
<feature type="binding site" evidence="10">
    <location>
        <position position="282"/>
    </location>
    <ligand>
        <name>ATP</name>
        <dbReference type="ChEBI" id="CHEBI:30616"/>
        <note>ligand shared between two neighboring subunits</note>
    </ligand>
</feature>
<sequence>MPYLFTSESVSEGHPDKVADQISDALIDNFLAWDTNSKVACETLVTTGQVVLAGEVKTNTYLDVQRITRDVIRKIGYTKSEYMFEANSCGILSAIHDQSADINQGVDRAVASESFEEKANAQGAGDQGMMFGYATRETENYMPLALDLAHKILQEMSAIRNTESSLIPYLRPDAKSQVTIEYSDENVPLRIDTIVVSTQHDDFDSEATMLAKIKEDVINIVIPRVKAKLTPELQQLFTGDITFHINPTGKFVIGGPHGDTGLTGRKIIVDTYGGKGAHGGGAFSGKDPSKVDRSAAYATRHIAKNMVASGLCDEVLVQVSYAIGVAEPCGLYVNTYGTAKVSGNDGEIANKIGEIFDLRPYAIEQRLKLRNPIYSETAAYGHMGRKNEIVTKSFKGANGEEKEVEVELFTWEKLDFVDAIKEKFAL</sequence>
<dbReference type="PROSITE" id="PS00376">
    <property type="entry name" value="ADOMET_SYNTHASE_1"/>
    <property type="match status" value="1"/>
</dbReference>
<evidence type="ECO:0000256" key="1">
    <source>
        <dbReference type="ARBA" id="ARBA00005224"/>
    </source>
</evidence>
<dbReference type="PROSITE" id="PS00377">
    <property type="entry name" value="ADOMET_SYNTHASE_2"/>
    <property type="match status" value="1"/>
</dbReference>
<dbReference type="InterPro" id="IPR022631">
    <property type="entry name" value="ADOMET_SYNTHASE_CS"/>
</dbReference>
<dbReference type="GO" id="GO:0005737">
    <property type="term" value="C:cytoplasm"/>
    <property type="evidence" value="ECO:0007669"/>
    <property type="project" value="UniProtKB-SubCell"/>
</dbReference>
<keyword evidence="6 10" id="KW-0547">Nucleotide-binding</keyword>
<feature type="domain" description="S-adenosylmethionine synthetase C-terminal" evidence="15">
    <location>
        <begin position="253"/>
        <end position="387"/>
    </location>
</feature>
<protein>
    <recommendedName>
        <fullName evidence="10">S-adenosylmethionine synthase</fullName>
        <shortName evidence="10">AdoMet synthase</shortName>
        <ecNumber evidence="10">2.5.1.6</ecNumber>
    </recommendedName>
    <alternativeName>
        <fullName evidence="10">MAT</fullName>
    </alternativeName>
    <alternativeName>
        <fullName evidence="10">Methionine adenosyltransferase</fullName>
    </alternativeName>
</protein>
<dbReference type="PIRSF" id="PIRSF000497">
    <property type="entry name" value="MAT"/>
    <property type="match status" value="1"/>
</dbReference>
<feature type="region of interest" description="Flexible loop" evidence="10">
    <location>
        <begin position="98"/>
        <end position="108"/>
    </location>
</feature>
<comment type="catalytic activity">
    <reaction evidence="10">
        <text>L-methionine + ATP + H2O = S-adenosyl-L-methionine + phosphate + diphosphate</text>
        <dbReference type="Rhea" id="RHEA:21080"/>
        <dbReference type="ChEBI" id="CHEBI:15377"/>
        <dbReference type="ChEBI" id="CHEBI:30616"/>
        <dbReference type="ChEBI" id="CHEBI:33019"/>
        <dbReference type="ChEBI" id="CHEBI:43474"/>
        <dbReference type="ChEBI" id="CHEBI:57844"/>
        <dbReference type="ChEBI" id="CHEBI:59789"/>
        <dbReference type="EC" id="2.5.1.6"/>
    </reaction>
</comment>
<dbReference type="GO" id="GO:0006556">
    <property type="term" value="P:S-adenosylmethionine biosynthetic process"/>
    <property type="evidence" value="ECO:0007669"/>
    <property type="project" value="UniProtKB-UniRule"/>
</dbReference>
<dbReference type="FunFam" id="3.30.300.10:FF:000003">
    <property type="entry name" value="S-adenosylmethionine synthase"/>
    <property type="match status" value="1"/>
</dbReference>
<dbReference type="SUPFAM" id="SSF55973">
    <property type="entry name" value="S-adenosylmethionine synthetase"/>
    <property type="match status" value="3"/>
</dbReference>
<feature type="binding site" description="in other chain" evidence="10">
    <location>
        <begin position="250"/>
        <end position="251"/>
    </location>
    <ligand>
        <name>ATP</name>
        <dbReference type="ChEBI" id="CHEBI:30616"/>
        <note>ligand shared between two neighboring subunits</note>
    </ligand>
</feature>
<dbReference type="RefSeq" id="WP_234615748.1">
    <property type="nucleotide sequence ID" value="NZ_CP098806.1"/>
</dbReference>
<comment type="similarity">
    <text evidence="2 10 12">Belongs to the AdoMet synthase family.</text>
</comment>
<gene>
    <name evidence="10 16" type="primary">metK</name>
    <name evidence="16" type="ORF">LXM24_22595</name>
</gene>
<dbReference type="Pfam" id="PF02772">
    <property type="entry name" value="S-AdoMet_synt_M"/>
    <property type="match status" value="1"/>
</dbReference>
<dbReference type="GO" id="GO:0005524">
    <property type="term" value="F:ATP binding"/>
    <property type="evidence" value="ECO:0007669"/>
    <property type="project" value="UniProtKB-UniRule"/>
</dbReference>
<keyword evidence="10" id="KW-0963">Cytoplasm</keyword>
<comment type="pathway">
    <text evidence="1 10">Amino-acid biosynthesis; S-adenosyl-L-methionine biosynthesis; S-adenosyl-L-methionine from L-methionine: step 1/1.</text>
</comment>
<dbReference type="InterPro" id="IPR022630">
    <property type="entry name" value="S-AdoMet_synt_C"/>
</dbReference>
<accession>A0A9X1PD06</accession>
<keyword evidence="5 10" id="KW-0479">Metal-binding</keyword>
<dbReference type="GO" id="GO:0000287">
    <property type="term" value="F:magnesium ion binding"/>
    <property type="evidence" value="ECO:0007669"/>
    <property type="project" value="UniProtKB-UniRule"/>
</dbReference>
<dbReference type="Pfam" id="PF00438">
    <property type="entry name" value="S-AdoMet_synt_N"/>
    <property type="match status" value="1"/>
</dbReference>
<dbReference type="HAMAP" id="MF_00086">
    <property type="entry name" value="S_AdoMet_synth1"/>
    <property type="match status" value="1"/>
</dbReference>
<keyword evidence="3 10" id="KW-0554">One-carbon metabolism</keyword>
<dbReference type="NCBIfam" id="TIGR01034">
    <property type="entry name" value="metK"/>
    <property type="match status" value="1"/>
</dbReference>
<feature type="binding site" description="in other chain" evidence="10">
    <location>
        <position position="14"/>
    </location>
    <ligand>
        <name>ATP</name>
        <dbReference type="ChEBI" id="CHEBI:30616"/>
        <note>ligand shared between two neighboring subunits</note>
    </ligand>
</feature>
<dbReference type="PANTHER" id="PTHR11964">
    <property type="entry name" value="S-ADENOSYLMETHIONINE SYNTHETASE"/>
    <property type="match status" value="1"/>
</dbReference>
<feature type="domain" description="S-adenosylmethionine synthetase N-terminal" evidence="13">
    <location>
        <begin position="3"/>
        <end position="100"/>
    </location>
</feature>
<dbReference type="GO" id="GO:0004478">
    <property type="term" value="F:methionine adenosyltransferase activity"/>
    <property type="evidence" value="ECO:0007669"/>
    <property type="project" value="UniProtKB-UniRule"/>
</dbReference>
<keyword evidence="8 10" id="KW-0460">Magnesium</keyword>
<dbReference type="InterPro" id="IPR022636">
    <property type="entry name" value="S-AdoMet_synthetase_sfam"/>
</dbReference>
<evidence type="ECO:0000313" key="17">
    <source>
        <dbReference type="Proteomes" id="UP001139700"/>
    </source>
</evidence>
<organism evidence="16 17">
    <name type="scientific">Dyadobacter fanqingshengii</name>
    <dbReference type="NCBI Taxonomy" id="2906443"/>
    <lineage>
        <taxon>Bacteria</taxon>
        <taxon>Pseudomonadati</taxon>
        <taxon>Bacteroidota</taxon>
        <taxon>Cytophagia</taxon>
        <taxon>Cytophagales</taxon>
        <taxon>Spirosomataceae</taxon>
        <taxon>Dyadobacter</taxon>
    </lineage>
</organism>
<evidence type="ECO:0000256" key="3">
    <source>
        <dbReference type="ARBA" id="ARBA00022563"/>
    </source>
</evidence>
<evidence type="ECO:0000256" key="6">
    <source>
        <dbReference type="ARBA" id="ARBA00022741"/>
    </source>
</evidence>